<name>D0W1A1_NEICI</name>
<proteinExistence type="predicted"/>
<evidence type="ECO:0000313" key="2">
    <source>
        <dbReference type="Proteomes" id="UP000003294"/>
    </source>
</evidence>
<dbReference type="Proteomes" id="UP000003294">
    <property type="component" value="Unassembled WGS sequence"/>
</dbReference>
<dbReference type="EMBL" id="ACDY02000002">
    <property type="protein sequence ID" value="EEZ72489.1"/>
    <property type="molecule type" value="Genomic_DNA"/>
</dbReference>
<accession>D0W1A1</accession>
<reference evidence="1 2" key="1">
    <citation type="submission" date="2009-10" db="EMBL/GenBank/DDBJ databases">
        <authorList>
            <person name="Weinstock G."/>
            <person name="Sodergren E."/>
            <person name="Clifton S."/>
            <person name="Fulton L."/>
            <person name="Fulton B."/>
            <person name="Courtney L."/>
            <person name="Fronick C."/>
            <person name="Harrison M."/>
            <person name="Strong C."/>
            <person name="Farmer C."/>
            <person name="Delahaunty K."/>
            <person name="Markovic C."/>
            <person name="Hall O."/>
            <person name="Minx P."/>
            <person name="Tomlinson C."/>
            <person name="Mitreva M."/>
            <person name="Nelson J."/>
            <person name="Hou S."/>
            <person name="Wollam A."/>
            <person name="Pepin K.H."/>
            <person name="Johnson M."/>
            <person name="Bhonagiri V."/>
            <person name="Nash W.E."/>
            <person name="Warren W."/>
            <person name="Chinwalla A."/>
            <person name="Mardis E.R."/>
            <person name="Wilson R.K."/>
        </authorList>
    </citation>
    <scope>NUCLEOTIDE SEQUENCE [LARGE SCALE GENOMIC DNA]</scope>
    <source>
        <strain evidence="1 2">ATCC 14685</strain>
    </source>
</reference>
<dbReference type="AlphaFoldDB" id="D0W1A1"/>
<protein>
    <submittedName>
        <fullName evidence="1">Uncharacterized protein</fullName>
    </submittedName>
</protein>
<evidence type="ECO:0000313" key="1">
    <source>
        <dbReference type="EMBL" id="EEZ72489.1"/>
    </source>
</evidence>
<sequence>MLEDPIKQLPGIIKNVDRHRKPTLFLTTPDNYSKTISAKMEAFSSGKSVDNTTDFYSLSEGGILFVIGVKKLKKPPFRNEAAFFNTLLFLKRHRGLLQLLGNRI</sequence>
<comment type="caution">
    <text evidence="1">The sequence shown here is derived from an EMBL/GenBank/DDBJ whole genome shotgun (WGS) entry which is preliminary data.</text>
</comment>
<organism evidence="1 2">
    <name type="scientific">Neisseria cinerea ATCC 14685</name>
    <dbReference type="NCBI Taxonomy" id="546262"/>
    <lineage>
        <taxon>Bacteria</taxon>
        <taxon>Pseudomonadati</taxon>
        <taxon>Pseudomonadota</taxon>
        <taxon>Betaproteobacteria</taxon>
        <taxon>Neisseriales</taxon>
        <taxon>Neisseriaceae</taxon>
        <taxon>Neisseria</taxon>
    </lineage>
</organism>
<gene>
    <name evidence="1" type="ORF">NEICINOT_03420</name>
</gene>